<dbReference type="SMART" id="SM00554">
    <property type="entry name" value="FAS1"/>
    <property type="match status" value="2"/>
</dbReference>
<dbReference type="Pfam" id="PF12701">
    <property type="entry name" value="LSM14"/>
    <property type="match status" value="1"/>
</dbReference>
<feature type="region of interest" description="Disordered" evidence="4">
    <location>
        <begin position="534"/>
        <end position="580"/>
    </location>
</feature>
<dbReference type="InterPro" id="IPR025609">
    <property type="entry name" value="Lsm14-like_N"/>
</dbReference>
<dbReference type="SUPFAM" id="SSF82153">
    <property type="entry name" value="FAS1 domain"/>
    <property type="match status" value="2"/>
</dbReference>
<dbReference type="AlphaFoldDB" id="A0A835MF91"/>
<dbReference type="GO" id="GO:0033962">
    <property type="term" value="P:P-body assembly"/>
    <property type="evidence" value="ECO:0007669"/>
    <property type="project" value="TreeGrafter"/>
</dbReference>
<feature type="compositionally biased region" description="Polar residues" evidence="4">
    <location>
        <begin position="181"/>
        <end position="215"/>
    </location>
</feature>
<feature type="domain" description="FFD box profile" evidence="7">
    <location>
        <begin position="515"/>
        <end position="530"/>
    </location>
</feature>
<dbReference type="SMART" id="SM01271">
    <property type="entry name" value="LSM14"/>
    <property type="match status" value="1"/>
</dbReference>
<dbReference type="PANTHER" id="PTHR13586:SF16">
    <property type="entry name" value="PROTEIN DECAPPING 5-LIKE"/>
    <property type="match status" value="1"/>
</dbReference>
<reference evidence="9 10" key="1">
    <citation type="submission" date="2020-10" db="EMBL/GenBank/DDBJ databases">
        <title>Plant Genome Project.</title>
        <authorList>
            <person name="Zhang R.-G."/>
        </authorList>
    </citation>
    <scope>NUCLEOTIDE SEQUENCE [LARGE SCALE GENOMIC DNA]</scope>
    <source>
        <strain evidence="9">FAFU-HL-1</strain>
        <tissue evidence="9">Leaf</tissue>
    </source>
</reference>
<dbReference type="PANTHER" id="PTHR13586">
    <property type="entry name" value="SCD6 PROTEIN-RELATED"/>
    <property type="match status" value="1"/>
</dbReference>
<dbReference type="Proteomes" id="UP000657918">
    <property type="component" value="Unassembled WGS sequence"/>
</dbReference>
<evidence type="ECO:0000259" key="6">
    <source>
        <dbReference type="PROSITE" id="PS51512"/>
    </source>
</evidence>
<protein>
    <recommendedName>
        <fullName evidence="11">FAS1 domain-containing protein</fullName>
    </recommendedName>
</protein>
<evidence type="ECO:0000259" key="7">
    <source>
        <dbReference type="PROSITE" id="PS51513"/>
    </source>
</evidence>
<dbReference type="InterPro" id="IPR010920">
    <property type="entry name" value="LSM_dom_sf"/>
</dbReference>
<name>A0A835MF91_9ROSI</name>
<dbReference type="PROSITE" id="PS50213">
    <property type="entry name" value="FAS1"/>
    <property type="match status" value="1"/>
</dbReference>
<evidence type="ECO:0000256" key="4">
    <source>
        <dbReference type="SAM" id="MobiDB-lite"/>
    </source>
</evidence>
<dbReference type="InterPro" id="IPR036378">
    <property type="entry name" value="FAS1_dom_sf"/>
</dbReference>
<dbReference type="SMART" id="SM01199">
    <property type="entry name" value="FDF"/>
    <property type="match status" value="1"/>
</dbReference>
<dbReference type="Gene3D" id="2.30.30.100">
    <property type="match status" value="1"/>
</dbReference>
<gene>
    <name evidence="9" type="ORF">SADUNF_Sadunf17G0105400</name>
</gene>
<evidence type="ECO:0000259" key="8">
    <source>
        <dbReference type="PROSITE" id="PS51536"/>
    </source>
</evidence>
<dbReference type="InterPro" id="IPR019050">
    <property type="entry name" value="FDF_dom"/>
</dbReference>
<evidence type="ECO:0000259" key="5">
    <source>
        <dbReference type="PROSITE" id="PS50213"/>
    </source>
</evidence>
<dbReference type="InterPro" id="IPR025762">
    <property type="entry name" value="DFDF"/>
</dbReference>
<keyword evidence="10" id="KW-1185">Reference proteome</keyword>
<dbReference type="GO" id="GO:0003729">
    <property type="term" value="F:mRNA binding"/>
    <property type="evidence" value="ECO:0007669"/>
    <property type="project" value="TreeGrafter"/>
</dbReference>
<feature type="region of interest" description="Disordered" evidence="4">
    <location>
        <begin position="1"/>
        <end position="20"/>
    </location>
</feature>
<feature type="compositionally biased region" description="Low complexity" evidence="4">
    <location>
        <begin position="1"/>
        <end position="12"/>
    </location>
</feature>
<dbReference type="EMBL" id="JADGMS010000017">
    <property type="protein sequence ID" value="KAF9663950.1"/>
    <property type="molecule type" value="Genomic_DNA"/>
</dbReference>
<comment type="similarity">
    <text evidence="1">Belongs to the fasciclin-like AGP family.</text>
</comment>
<evidence type="ECO:0000313" key="9">
    <source>
        <dbReference type="EMBL" id="KAF9663950.1"/>
    </source>
</evidence>
<evidence type="ECO:0008006" key="11">
    <source>
        <dbReference type="Google" id="ProtNLM"/>
    </source>
</evidence>
<dbReference type="PROSITE" id="PS51513">
    <property type="entry name" value="FFD"/>
    <property type="match status" value="1"/>
</dbReference>
<dbReference type="InterPro" id="IPR000782">
    <property type="entry name" value="FAS1_domain"/>
</dbReference>
<feature type="domain" description="DFDF" evidence="6">
    <location>
        <begin position="458"/>
        <end position="494"/>
    </location>
</feature>
<dbReference type="PROSITE" id="PS51512">
    <property type="entry name" value="DFDF"/>
    <property type="match status" value="1"/>
</dbReference>
<dbReference type="InterPro" id="IPR025768">
    <property type="entry name" value="TFG_box"/>
</dbReference>
<feature type="compositionally biased region" description="Polar residues" evidence="4">
    <location>
        <begin position="542"/>
        <end position="554"/>
    </location>
</feature>
<feature type="compositionally biased region" description="Gly residues" evidence="4">
    <location>
        <begin position="563"/>
        <end position="580"/>
    </location>
</feature>
<dbReference type="Pfam" id="PF09532">
    <property type="entry name" value="FDF"/>
    <property type="match status" value="1"/>
</dbReference>
<dbReference type="Gene3D" id="2.30.180.10">
    <property type="entry name" value="FAS1 domain"/>
    <property type="match status" value="1"/>
</dbReference>
<comment type="caution">
    <text evidence="9">The sequence shown here is derived from an EMBL/GenBank/DDBJ whole genome shotgun (WGS) entry which is preliminary data.</text>
</comment>
<dbReference type="OrthoDB" id="1893649at2759"/>
<feature type="short sequence motif" description="TFG box" evidence="3">
    <location>
        <begin position="537"/>
        <end position="557"/>
    </location>
</feature>
<feature type="region of interest" description="Disordered" evidence="4">
    <location>
        <begin position="181"/>
        <end position="220"/>
    </location>
</feature>
<sequence>MAAATAEAARSSSGGGGGASADSYVGSLISLTSKSEIRYEGVLFNIDTQELTIGLRNGSFLLGRFYWERKFWEPSSMLCAEWEMPLQLSCISEDNEIMQSISFGSKSRHLKFAVRSFGTEGRKKDGLQVPPSDKVYEFILFRGTDIKDLQVKSSPPVQTATPVHNDPAIIQSQYPQAATASMNLPSSADGSLTDPSSHASSNGLPRATFQGSLPQYQPGASLEPWSSLHLPPTTNGSGLAMPMYWQGYYGPSNGVQASQQALLRPPPSMSMPPSMLQYVQYPAMNAPNASASPLSENPPPLLPPISASTLNLQTSTLPSWSSAMVSDSTNLIPDRFSVQTHPSNLPSASPLTNAVDKVAVASSGSDIPKTVPDPIMPFKSISDPPTSFFMASSSVMNEGKTPSLVTPGQLLQPAPPTMPSLQSSDIAQKDVEVVQVYGAPVYTYQSSRGGRGRGRGNEIAHSATRFEEDFDFTAMNEKFNKEEVWGHLGKSHKAQDRDDLQDEDDVGSSKHVTKPVYVKDDFFDSISCGALDGGSRNGRARFSQQSTRDTNAFGNFSHHRGGRGGWGPDRGGWGPDRGGRSRGGYYGRGYGYGYGYAGRGRACKSISAEQQQLYSNGKQMNSQVAMIAISYAWPQLHRRSHNHINCLLPPLLTLQTKETRKTRTLSMATVLLILLLISSSVLAASSPFSNALEILSSSGYLSMALTLEITSKRLNLESSAATIFAPLDIAFARVGQLSVLDLQYHISPLRLSGDYLSSLPFGTEIPTLLPNHSLIVTTSLGYFDGKLSINGISIEESALVDFGSLIVFGMGEFFSSSLEISPNLTPAPSPRPVTSLGNTSQNEPSGLDADYLGQASHLLMSRGYSIMGTFLDVQLFGIKNKTRLTIFAPVDQAINAYAKNASDYSSIFRRHVAPGLFPRQDLEGFNDGTSLPTFFRDFTINLTRSGDVLVLNGVPLIFPDMYQSDWLVIHGLNQLLMPPIKELVGESFSELDGGEDEPDVLDFDEYVYGSP</sequence>
<dbReference type="SUPFAM" id="SSF50182">
    <property type="entry name" value="Sm-like ribonucleoproteins"/>
    <property type="match status" value="2"/>
</dbReference>
<dbReference type="GO" id="GO:0034063">
    <property type="term" value="P:stress granule assembly"/>
    <property type="evidence" value="ECO:0007669"/>
    <property type="project" value="TreeGrafter"/>
</dbReference>
<organism evidence="9 10">
    <name type="scientific">Salix dunnii</name>
    <dbReference type="NCBI Taxonomy" id="1413687"/>
    <lineage>
        <taxon>Eukaryota</taxon>
        <taxon>Viridiplantae</taxon>
        <taxon>Streptophyta</taxon>
        <taxon>Embryophyta</taxon>
        <taxon>Tracheophyta</taxon>
        <taxon>Spermatophyta</taxon>
        <taxon>Magnoliopsida</taxon>
        <taxon>eudicotyledons</taxon>
        <taxon>Gunneridae</taxon>
        <taxon>Pentapetalae</taxon>
        <taxon>rosids</taxon>
        <taxon>fabids</taxon>
        <taxon>Malpighiales</taxon>
        <taxon>Salicaceae</taxon>
        <taxon>Saliceae</taxon>
        <taxon>Salix</taxon>
    </lineage>
</organism>
<dbReference type="Pfam" id="PF02469">
    <property type="entry name" value="Fasciclin"/>
    <property type="match status" value="1"/>
</dbReference>
<accession>A0A835MF91</accession>
<dbReference type="CDD" id="cd01736">
    <property type="entry name" value="LSm14_N"/>
    <property type="match status" value="1"/>
</dbReference>
<feature type="short sequence motif" description="FFD box" evidence="2">
    <location>
        <begin position="515"/>
        <end position="530"/>
    </location>
</feature>
<dbReference type="InterPro" id="IPR025761">
    <property type="entry name" value="FFD_box"/>
</dbReference>
<feature type="region of interest" description="Disordered" evidence="4">
    <location>
        <begin position="490"/>
        <end position="511"/>
    </location>
</feature>
<dbReference type="GO" id="GO:0000932">
    <property type="term" value="C:P-body"/>
    <property type="evidence" value="ECO:0007669"/>
    <property type="project" value="TreeGrafter"/>
</dbReference>
<feature type="domain" description="FAS1" evidence="5">
    <location>
        <begin position="851"/>
        <end position="976"/>
    </location>
</feature>
<evidence type="ECO:0000256" key="1">
    <source>
        <dbReference type="ARBA" id="ARBA00007843"/>
    </source>
</evidence>
<evidence type="ECO:0000313" key="10">
    <source>
        <dbReference type="Proteomes" id="UP000657918"/>
    </source>
</evidence>
<dbReference type="PROSITE" id="PS51536">
    <property type="entry name" value="TFG"/>
    <property type="match status" value="1"/>
</dbReference>
<evidence type="ECO:0000256" key="3">
    <source>
        <dbReference type="PROSITE-ProRule" id="PRU00869"/>
    </source>
</evidence>
<feature type="domain" description="TFG box profile" evidence="8">
    <location>
        <begin position="537"/>
        <end position="557"/>
    </location>
</feature>
<evidence type="ECO:0000256" key="2">
    <source>
        <dbReference type="PROSITE-ProRule" id="PRU00846"/>
    </source>
</evidence>
<proteinExistence type="inferred from homology"/>